<keyword evidence="16" id="KW-1185">Reference proteome</keyword>
<dbReference type="Pfam" id="PF00072">
    <property type="entry name" value="Response_reg"/>
    <property type="match status" value="1"/>
</dbReference>
<feature type="transmembrane region" description="Helical" evidence="12">
    <location>
        <begin position="146"/>
        <end position="165"/>
    </location>
</feature>
<dbReference type="InterPro" id="IPR004358">
    <property type="entry name" value="Sig_transdc_His_kin-like_C"/>
</dbReference>
<evidence type="ECO:0000313" key="15">
    <source>
        <dbReference type="EMBL" id="NDW23149.1"/>
    </source>
</evidence>
<evidence type="ECO:0000259" key="14">
    <source>
        <dbReference type="PROSITE" id="PS50110"/>
    </source>
</evidence>
<comment type="subunit">
    <text evidence="9">At low DSF concentrations, interacts with RpfF.</text>
</comment>
<dbReference type="EMBL" id="JAAAWP010000015">
    <property type="protein sequence ID" value="NDW23149.1"/>
    <property type="molecule type" value="Genomic_DNA"/>
</dbReference>
<dbReference type="Pfam" id="PF00512">
    <property type="entry name" value="HisKA"/>
    <property type="match status" value="1"/>
</dbReference>
<dbReference type="SUPFAM" id="SSF55874">
    <property type="entry name" value="ATPase domain of HSP90 chaperone/DNA topoisomerase II/histidine kinase"/>
    <property type="match status" value="1"/>
</dbReference>
<evidence type="ECO:0000256" key="12">
    <source>
        <dbReference type="SAM" id="Phobius"/>
    </source>
</evidence>
<feature type="domain" description="Histidine kinase" evidence="13">
    <location>
        <begin position="203"/>
        <end position="423"/>
    </location>
</feature>
<evidence type="ECO:0000256" key="6">
    <source>
        <dbReference type="ARBA" id="ARBA00022777"/>
    </source>
</evidence>
<keyword evidence="7" id="KW-0067">ATP-binding</keyword>
<feature type="transmembrane region" description="Helical" evidence="12">
    <location>
        <begin position="21"/>
        <end position="40"/>
    </location>
</feature>
<evidence type="ECO:0000256" key="3">
    <source>
        <dbReference type="ARBA" id="ARBA00022553"/>
    </source>
</evidence>
<dbReference type="FunFam" id="1.10.287.130:FF:000002">
    <property type="entry name" value="Two-component osmosensing histidine kinase"/>
    <property type="match status" value="1"/>
</dbReference>
<feature type="transmembrane region" description="Helical" evidence="12">
    <location>
        <begin position="75"/>
        <end position="95"/>
    </location>
</feature>
<keyword evidence="8" id="KW-0902">Two-component regulatory system</keyword>
<dbReference type="SMART" id="SM00387">
    <property type="entry name" value="HATPase_c"/>
    <property type="match status" value="1"/>
</dbReference>
<feature type="transmembrane region" description="Helical" evidence="12">
    <location>
        <begin position="122"/>
        <end position="140"/>
    </location>
</feature>
<protein>
    <recommendedName>
        <fullName evidence="10">Sensory/regulatory protein RpfC</fullName>
        <ecNumber evidence="2">2.7.13.3</ecNumber>
    </recommendedName>
</protein>
<dbReference type="PRINTS" id="PR00344">
    <property type="entry name" value="BCTRLSENSOR"/>
</dbReference>
<dbReference type="PANTHER" id="PTHR45339:SF1">
    <property type="entry name" value="HYBRID SIGNAL TRANSDUCTION HISTIDINE KINASE J"/>
    <property type="match status" value="1"/>
</dbReference>
<dbReference type="Gene3D" id="1.10.287.130">
    <property type="match status" value="1"/>
</dbReference>
<keyword evidence="12" id="KW-1133">Transmembrane helix</keyword>
<dbReference type="InterPro" id="IPR005467">
    <property type="entry name" value="His_kinase_dom"/>
</dbReference>
<evidence type="ECO:0000256" key="5">
    <source>
        <dbReference type="ARBA" id="ARBA00022741"/>
    </source>
</evidence>
<accession>A0A6L9MY25</accession>
<keyword evidence="12" id="KW-0472">Membrane</keyword>
<evidence type="ECO:0000256" key="4">
    <source>
        <dbReference type="ARBA" id="ARBA00022679"/>
    </source>
</evidence>
<dbReference type="FunFam" id="3.30.565.10:FF:000010">
    <property type="entry name" value="Sensor histidine kinase RcsC"/>
    <property type="match status" value="1"/>
</dbReference>
<evidence type="ECO:0000256" key="2">
    <source>
        <dbReference type="ARBA" id="ARBA00012438"/>
    </source>
</evidence>
<evidence type="ECO:0000256" key="9">
    <source>
        <dbReference type="ARBA" id="ARBA00064003"/>
    </source>
</evidence>
<dbReference type="SUPFAM" id="SSF47384">
    <property type="entry name" value="Homodimeric domain of signal transducing histidine kinase"/>
    <property type="match status" value="1"/>
</dbReference>
<dbReference type="CDD" id="cd00082">
    <property type="entry name" value="HisKA"/>
    <property type="match status" value="1"/>
</dbReference>
<evidence type="ECO:0000256" key="11">
    <source>
        <dbReference type="PROSITE-ProRule" id="PRU00169"/>
    </source>
</evidence>
<dbReference type="InterPro" id="IPR011006">
    <property type="entry name" value="CheY-like_superfamily"/>
</dbReference>
<comment type="catalytic activity">
    <reaction evidence="1">
        <text>ATP + protein L-histidine = ADP + protein N-phospho-L-histidine.</text>
        <dbReference type="EC" id="2.7.13.3"/>
    </reaction>
</comment>
<keyword evidence="4" id="KW-0808">Transferase</keyword>
<feature type="transmembrane region" description="Helical" evidence="12">
    <location>
        <begin position="46"/>
        <end position="63"/>
    </location>
</feature>
<dbReference type="CDD" id="cd16922">
    <property type="entry name" value="HATPase_EvgS-ArcB-TorS-like"/>
    <property type="match status" value="1"/>
</dbReference>
<comment type="caution">
    <text evidence="15">The sequence shown here is derived from an EMBL/GenBank/DDBJ whole genome shotgun (WGS) entry which is preliminary data.</text>
</comment>
<evidence type="ECO:0000256" key="8">
    <source>
        <dbReference type="ARBA" id="ARBA00023012"/>
    </source>
</evidence>
<dbReference type="PANTHER" id="PTHR45339">
    <property type="entry name" value="HYBRID SIGNAL TRANSDUCTION HISTIDINE KINASE J"/>
    <property type="match status" value="1"/>
</dbReference>
<name>A0A6L9MY25_9ALTE</name>
<dbReference type="InterPro" id="IPR003661">
    <property type="entry name" value="HisK_dim/P_dom"/>
</dbReference>
<dbReference type="InterPro" id="IPR036890">
    <property type="entry name" value="HATPase_C_sf"/>
</dbReference>
<sequence length="570" mass="63665">MSLSTKNKRVKSDSQALLKPIAFAFFFLYLLLSLSHFFLLSEDFKWTLISLSSLTMIVSFVLMRKAGNISADRQSFWILILLAFGTINSVLHLWLSQLPEQTTNIFLVIIASGIVFSNRAHWAFLIVLNWLGWIVVNLAVDMPMMMHFFFALFMGTMLSWFAHLARRTLVSKQAELLQERDIAVAHEQEAIAANEAKSAFLANMSHEIRTPMNGIIGMIEIISRTNLNDDQKQFIATAKRSADSLLFVINDILDFSKIEAGELRLENVEFEITHFMRDLVQEQKVLADSKGLKLDLVTNNTKQLNVVGDPYRMKQVFNNLLSNAVKFTDRGGVTIKYDVVSIDDTLRFSTEIHDTGIGICDSAIPSLFDSFSQADTSTTRKFGGTGLGLAITKQLCELMGGDIAIESTLGKGSIFKFTIPFKPADQTEPGDSDEHPEALQPVMNLSVLLVEDNDINQEVMLAILENMGVNVGVANDGLEAIDILEASDSTHYDLIFMDCQMPNLDGYETTRRIRAGHTGEALRQIPIVALTANAMDSEKQKCFDAGMNDYLTKPVDIESLKNTLALYQRN</sequence>
<evidence type="ECO:0000256" key="7">
    <source>
        <dbReference type="ARBA" id="ARBA00022840"/>
    </source>
</evidence>
<dbReference type="SMART" id="SM00448">
    <property type="entry name" value="REC"/>
    <property type="match status" value="1"/>
</dbReference>
<evidence type="ECO:0000259" key="13">
    <source>
        <dbReference type="PROSITE" id="PS50109"/>
    </source>
</evidence>
<gene>
    <name evidence="15" type="ORF">GTW09_16665</name>
</gene>
<dbReference type="InterPro" id="IPR001789">
    <property type="entry name" value="Sig_transdc_resp-reg_receiver"/>
</dbReference>
<dbReference type="EC" id="2.7.13.3" evidence="2"/>
<dbReference type="CDD" id="cd17546">
    <property type="entry name" value="REC_hyHK_CKI1_RcsC-like"/>
    <property type="match status" value="1"/>
</dbReference>
<dbReference type="GO" id="GO:0005524">
    <property type="term" value="F:ATP binding"/>
    <property type="evidence" value="ECO:0007669"/>
    <property type="project" value="UniProtKB-KW"/>
</dbReference>
<dbReference type="InterPro" id="IPR036097">
    <property type="entry name" value="HisK_dim/P_sf"/>
</dbReference>
<feature type="modified residue" description="4-aspartylphosphate" evidence="11">
    <location>
        <position position="498"/>
    </location>
</feature>
<evidence type="ECO:0000256" key="10">
    <source>
        <dbReference type="ARBA" id="ARBA00068150"/>
    </source>
</evidence>
<dbReference type="SMART" id="SM00388">
    <property type="entry name" value="HisKA"/>
    <property type="match status" value="1"/>
</dbReference>
<dbReference type="SUPFAM" id="SSF52172">
    <property type="entry name" value="CheY-like"/>
    <property type="match status" value="1"/>
</dbReference>
<dbReference type="InterPro" id="IPR003594">
    <property type="entry name" value="HATPase_dom"/>
</dbReference>
<dbReference type="Gene3D" id="3.30.565.10">
    <property type="entry name" value="Histidine kinase-like ATPase, C-terminal domain"/>
    <property type="match status" value="1"/>
</dbReference>
<evidence type="ECO:0000313" key="16">
    <source>
        <dbReference type="Proteomes" id="UP000478837"/>
    </source>
</evidence>
<keyword evidence="5" id="KW-0547">Nucleotide-binding</keyword>
<evidence type="ECO:0000256" key="1">
    <source>
        <dbReference type="ARBA" id="ARBA00000085"/>
    </source>
</evidence>
<dbReference type="Gene3D" id="3.40.50.2300">
    <property type="match status" value="1"/>
</dbReference>
<keyword evidence="12" id="KW-0812">Transmembrane</keyword>
<dbReference type="GO" id="GO:0000155">
    <property type="term" value="F:phosphorelay sensor kinase activity"/>
    <property type="evidence" value="ECO:0007669"/>
    <property type="project" value="InterPro"/>
</dbReference>
<keyword evidence="3 11" id="KW-0597">Phosphoprotein</keyword>
<proteinExistence type="predicted"/>
<dbReference type="PROSITE" id="PS50109">
    <property type="entry name" value="HIS_KIN"/>
    <property type="match status" value="1"/>
</dbReference>
<dbReference type="Proteomes" id="UP000478837">
    <property type="component" value="Unassembled WGS sequence"/>
</dbReference>
<dbReference type="AlphaFoldDB" id="A0A6L9MY25"/>
<reference evidence="15 16" key="1">
    <citation type="submission" date="2020-01" db="EMBL/GenBank/DDBJ databases">
        <title>Genomes of bacteria type strains.</title>
        <authorList>
            <person name="Chen J."/>
            <person name="Zhu S."/>
            <person name="Yang J."/>
        </authorList>
    </citation>
    <scope>NUCLEOTIDE SEQUENCE [LARGE SCALE GENOMIC DNA]</scope>
    <source>
        <strain evidence="15 16">LMG 22958</strain>
    </source>
</reference>
<keyword evidence="6" id="KW-0418">Kinase</keyword>
<organism evidence="15 16">
    <name type="scientific">Alteromonas hispanica</name>
    <dbReference type="NCBI Taxonomy" id="315421"/>
    <lineage>
        <taxon>Bacteria</taxon>
        <taxon>Pseudomonadati</taxon>
        <taxon>Pseudomonadota</taxon>
        <taxon>Gammaproteobacteria</taxon>
        <taxon>Alteromonadales</taxon>
        <taxon>Alteromonadaceae</taxon>
        <taxon>Alteromonas/Salinimonas group</taxon>
        <taxon>Alteromonas</taxon>
    </lineage>
</organism>
<dbReference type="Pfam" id="PF02518">
    <property type="entry name" value="HATPase_c"/>
    <property type="match status" value="1"/>
</dbReference>
<dbReference type="PROSITE" id="PS50110">
    <property type="entry name" value="RESPONSE_REGULATORY"/>
    <property type="match status" value="1"/>
</dbReference>
<feature type="domain" description="Response regulatory" evidence="14">
    <location>
        <begin position="446"/>
        <end position="568"/>
    </location>
</feature>
<dbReference type="RefSeq" id="WP_163112772.1">
    <property type="nucleotide sequence ID" value="NZ_JAAAWP010000015.1"/>
</dbReference>